<dbReference type="eggNOG" id="arCOG02722">
    <property type="taxonomic scope" value="Archaea"/>
</dbReference>
<organism evidence="5 6">
    <name type="scientific">Halococcus hamelinensis 100A6</name>
    <dbReference type="NCBI Taxonomy" id="1132509"/>
    <lineage>
        <taxon>Archaea</taxon>
        <taxon>Methanobacteriati</taxon>
        <taxon>Methanobacteriota</taxon>
        <taxon>Stenosarchaea group</taxon>
        <taxon>Halobacteria</taxon>
        <taxon>Halobacteriales</taxon>
        <taxon>Halococcaceae</taxon>
        <taxon>Halococcus</taxon>
    </lineage>
</organism>
<dbReference type="GO" id="GO:0004357">
    <property type="term" value="F:glutamate-cysteine ligase activity"/>
    <property type="evidence" value="ECO:0007669"/>
    <property type="project" value="UniProtKB-UniRule"/>
</dbReference>
<proteinExistence type="inferred from homology"/>
<evidence type="ECO:0000256" key="4">
    <source>
        <dbReference type="HAMAP-Rule" id="MF_01609"/>
    </source>
</evidence>
<dbReference type="EC" id="6.3.2.2" evidence="4"/>
<dbReference type="Pfam" id="PF04107">
    <property type="entry name" value="GCS2"/>
    <property type="match status" value="1"/>
</dbReference>
<keyword evidence="2 4" id="KW-0547">Nucleotide-binding</keyword>
<dbReference type="Gene3D" id="3.30.590.20">
    <property type="match status" value="1"/>
</dbReference>
<evidence type="ECO:0000256" key="1">
    <source>
        <dbReference type="ARBA" id="ARBA00022598"/>
    </source>
</evidence>
<comment type="function">
    <text evidence="4">Catalyzes the synthesis of gamma-glutamylcysteine (gamma-GC), the main low-molecular-weight thiol compound instead of glutathione in halophilic archaea.</text>
</comment>
<dbReference type="InterPro" id="IPR050141">
    <property type="entry name" value="GCL_type2/YbdK_subfam"/>
</dbReference>
<reference evidence="5 6" key="1">
    <citation type="journal article" date="2014" name="PLoS Genet.">
        <title>Phylogenetically driven sequencing of extremely halophilic archaea reveals strategies for static and dynamic osmo-response.</title>
        <authorList>
            <person name="Becker E.A."/>
            <person name="Seitzer P.M."/>
            <person name="Tritt A."/>
            <person name="Larsen D."/>
            <person name="Krusor M."/>
            <person name="Yao A.I."/>
            <person name="Wu D."/>
            <person name="Madern D."/>
            <person name="Eisen J.A."/>
            <person name="Darling A.E."/>
            <person name="Facciotti M.T."/>
        </authorList>
    </citation>
    <scope>NUCLEOTIDE SEQUENCE [LARGE SCALE GENOMIC DNA]</scope>
    <source>
        <strain evidence="5 6">100A6</strain>
    </source>
</reference>
<comment type="similarity">
    <text evidence="4">Belongs to the glutamate--cysteine ligase type 2 family. YbdK subfamily.</text>
</comment>
<comment type="caution">
    <text evidence="5">The sequence shown here is derived from an EMBL/GenBank/DDBJ whole genome shotgun (WGS) entry which is preliminary data.</text>
</comment>
<dbReference type="InterPro" id="IPR006336">
    <property type="entry name" value="GCS2"/>
</dbReference>
<dbReference type="OrthoDB" id="287652at2157"/>
<dbReference type="GO" id="GO:0042398">
    <property type="term" value="P:modified amino acid biosynthetic process"/>
    <property type="evidence" value="ECO:0007669"/>
    <property type="project" value="InterPro"/>
</dbReference>
<dbReference type="EMBL" id="AOMB01000015">
    <property type="protein sequence ID" value="EMA39735.1"/>
    <property type="molecule type" value="Genomic_DNA"/>
</dbReference>
<dbReference type="AlphaFoldDB" id="M0M5S8"/>
<keyword evidence="3 4" id="KW-0067">ATP-binding</keyword>
<accession>M0M5S8</accession>
<dbReference type="SUPFAM" id="SSF55931">
    <property type="entry name" value="Glutamine synthetase/guanido kinase"/>
    <property type="match status" value="1"/>
</dbReference>
<keyword evidence="6" id="KW-1185">Reference proteome</keyword>
<dbReference type="RefSeq" id="WP_007691754.1">
    <property type="nucleotide sequence ID" value="NZ_AJRK01000405.1"/>
</dbReference>
<evidence type="ECO:0000256" key="2">
    <source>
        <dbReference type="ARBA" id="ARBA00022741"/>
    </source>
</evidence>
<dbReference type="NCBIfam" id="NF010045">
    <property type="entry name" value="PRK13518.1"/>
    <property type="match status" value="1"/>
</dbReference>
<keyword evidence="1 4" id="KW-0436">Ligase</keyword>
<dbReference type="NCBIfam" id="TIGR02050">
    <property type="entry name" value="gshA_cyan_rel"/>
    <property type="match status" value="1"/>
</dbReference>
<evidence type="ECO:0000313" key="6">
    <source>
        <dbReference type="Proteomes" id="UP000011566"/>
    </source>
</evidence>
<name>M0M5S8_9EURY</name>
<dbReference type="InterPro" id="IPR014746">
    <property type="entry name" value="Gln_synth/guanido_kin_cat_dom"/>
</dbReference>
<dbReference type="PATRIC" id="fig|1132509.6.peg.1319"/>
<comment type="catalytic activity">
    <reaction evidence="4">
        <text>L-cysteine + L-glutamate + ATP = gamma-L-glutamyl-L-cysteine + ADP + phosphate + H(+)</text>
        <dbReference type="Rhea" id="RHEA:13285"/>
        <dbReference type="ChEBI" id="CHEBI:15378"/>
        <dbReference type="ChEBI" id="CHEBI:29985"/>
        <dbReference type="ChEBI" id="CHEBI:30616"/>
        <dbReference type="ChEBI" id="CHEBI:35235"/>
        <dbReference type="ChEBI" id="CHEBI:43474"/>
        <dbReference type="ChEBI" id="CHEBI:58173"/>
        <dbReference type="ChEBI" id="CHEBI:456216"/>
        <dbReference type="EC" id="6.3.2.2"/>
    </reaction>
</comment>
<sequence>MDVGSAENFTRMGTVGIEEEFYVVDERGRPTSGTDELVYETDPPPILDGRLDHELFKCVIETQTPTCADLDEAHEKLHAVRAALVDHAETHGYGIAAAGLHPAAKWRELEHAEKPRYRAQLDRIQYPQHRNTTAGIHVHVGVDDAEKATWVANEVRWFLPVMLALSANSPYWYGFDTGLASARAKIFENLPNTGVPTAFRDFAAYRDFERLMVERDSINDRGELWYDVRPHTENGTVEVRAPDGQADPEAVFAFVEYVHALVMDLAERYERTADPWATYRSGGADSSAPPLRRELLDENKWRALRYGHDATFIDRDGTDIIGFRDAIEREADRLGVDGIARLAAAESGAARQRRLLESEGLDGVCAALML</sequence>
<dbReference type="InterPro" id="IPR011793">
    <property type="entry name" value="YbdK"/>
</dbReference>
<evidence type="ECO:0000313" key="5">
    <source>
        <dbReference type="EMBL" id="EMA39735.1"/>
    </source>
</evidence>
<dbReference type="PANTHER" id="PTHR36510">
    <property type="entry name" value="GLUTAMATE--CYSTEINE LIGASE 2-RELATED"/>
    <property type="match status" value="1"/>
</dbReference>
<evidence type="ECO:0000256" key="3">
    <source>
        <dbReference type="ARBA" id="ARBA00022840"/>
    </source>
</evidence>
<dbReference type="GO" id="GO:0005524">
    <property type="term" value="F:ATP binding"/>
    <property type="evidence" value="ECO:0007669"/>
    <property type="project" value="UniProtKB-KW"/>
</dbReference>
<gene>
    <name evidence="4" type="primary">gshA</name>
    <name evidence="5" type="ORF">C447_05747</name>
</gene>
<dbReference type="Proteomes" id="UP000011566">
    <property type="component" value="Unassembled WGS sequence"/>
</dbReference>
<dbReference type="HAMAP" id="MF_01609">
    <property type="entry name" value="Glu_cys_ligase_2"/>
    <property type="match status" value="1"/>
</dbReference>
<dbReference type="PANTHER" id="PTHR36510:SF1">
    <property type="entry name" value="GLUTAMATE--CYSTEINE LIGASE 2-RELATED"/>
    <property type="match status" value="1"/>
</dbReference>
<protein>
    <recommendedName>
        <fullName evidence="4">Glutamate--cysteine ligase</fullName>
        <ecNumber evidence="4">6.3.2.2</ecNumber>
    </recommendedName>
    <alternativeName>
        <fullName evidence="4">Gamma-glutamylcysteine synthetase</fullName>
        <shortName evidence="4">GCS</shortName>
        <shortName evidence="4">Gamma-GCS</shortName>
    </alternativeName>
</protein>